<feature type="chain" id="PRO_5005540094" evidence="3">
    <location>
        <begin position="21"/>
        <end position="425"/>
    </location>
</feature>
<feature type="region of interest" description="Disordered" evidence="1">
    <location>
        <begin position="382"/>
        <end position="425"/>
    </location>
</feature>
<feature type="transmembrane region" description="Helical" evidence="2">
    <location>
        <begin position="200"/>
        <end position="219"/>
    </location>
</feature>
<dbReference type="OrthoDB" id="10436403at2759"/>
<dbReference type="AlphaFoldDB" id="A0A0L0HGF4"/>
<feature type="compositionally biased region" description="Polar residues" evidence="1">
    <location>
        <begin position="138"/>
        <end position="155"/>
    </location>
</feature>
<reference evidence="4 5" key="1">
    <citation type="submission" date="2009-08" db="EMBL/GenBank/DDBJ databases">
        <title>The Genome Sequence of Spizellomyces punctatus strain DAOM BR117.</title>
        <authorList>
            <consortium name="The Broad Institute Genome Sequencing Platform"/>
            <person name="Russ C."/>
            <person name="Cuomo C."/>
            <person name="Shea T."/>
            <person name="Young S.K."/>
            <person name="Zeng Q."/>
            <person name="Koehrsen M."/>
            <person name="Haas B."/>
            <person name="Borodovsky M."/>
            <person name="Guigo R."/>
            <person name="Alvarado L."/>
            <person name="Berlin A."/>
            <person name="Bochicchio J."/>
            <person name="Borenstein D."/>
            <person name="Chapman S."/>
            <person name="Chen Z."/>
            <person name="Engels R."/>
            <person name="Freedman E."/>
            <person name="Gellesch M."/>
            <person name="Goldberg J."/>
            <person name="Griggs A."/>
            <person name="Gujja S."/>
            <person name="Heiman D."/>
            <person name="Hepburn T."/>
            <person name="Howarth C."/>
            <person name="Jen D."/>
            <person name="Larson L."/>
            <person name="Lewis B."/>
            <person name="Mehta T."/>
            <person name="Park D."/>
            <person name="Pearson M."/>
            <person name="Roberts A."/>
            <person name="Saif S."/>
            <person name="Shenoy N."/>
            <person name="Sisk P."/>
            <person name="Stolte C."/>
            <person name="Sykes S."/>
            <person name="Thomson T."/>
            <person name="Walk T."/>
            <person name="White J."/>
            <person name="Yandava C."/>
            <person name="Burger G."/>
            <person name="Gray M.W."/>
            <person name="Holland P.W.H."/>
            <person name="King N."/>
            <person name="Lang F.B.F."/>
            <person name="Roger A.J."/>
            <person name="Ruiz-Trillo I."/>
            <person name="Lander E."/>
            <person name="Nusbaum C."/>
        </authorList>
    </citation>
    <scope>NUCLEOTIDE SEQUENCE [LARGE SCALE GENOMIC DNA]</scope>
    <source>
        <strain evidence="4 5">DAOM BR117</strain>
    </source>
</reference>
<name>A0A0L0HGF4_SPIPD</name>
<keyword evidence="2" id="KW-0812">Transmembrane</keyword>
<dbReference type="InParanoid" id="A0A0L0HGF4"/>
<keyword evidence="2" id="KW-1133">Transmembrane helix</keyword>
<feature type="region of interest" description="Disordered" evidence="1">
    <location>
        <begin position="138"/>
        <end position="176"/>
    </location>
</feature>
<organism evidence="4 5">
    <name type="scientific">Spizellomyces punctatus (strain DAOM BR117)</name>
    <dbReference type="NCBI Taxonomy" id="645134"/>
    <lineage>
        <taxon>Eukaryota</taxon>
        <taxon>Fungi</taxon>
        <taxon>Fungi incertae sedis</taxon>
        <taxon>Chytridiomycota</taxon>
        <taxon>Chytridiomycota incertae sedis</taxon>
        <taxon>Chytridiomycetes</taxon>
        <taxon>Spizellomycetales</taxon>
        <taxon>Spizellomycetaceae</taxon>
        <taxon>Spizellomyces</taxon>
    </lineage>
</organism>
<keyword evidence="2" id="KW-0472">Membrane</keyword>
<evidence type="ECO:0000256" key="1">
    <source>
        <dbReference type="SAM" id="MobiDB-lite"/>
    </source>
</evidence>
<proteinExistence type="predicted"/>
<sequence length="425" mass="45388">MRRAYYILLFLLLSLIVVRSSPVPQDEGGGGEDDQGEDTGNGAEDTGKPPKAPKEPKQPKPPKPEKAPKGKAKGQQVPSSITNPPTPDPIFTVETFTEVSTTTELPTFTPIVQSFPPPPPDITISTINTINIPSPMSTTYEETPTSISTDASLPTTRPAPSINTRPPPPRSTSGDYATMSEMSIMSKSPAAESKERTVKIVVPIFTILGAALGVAGLMYRRKRLSKQQLVKDFTGTDAANMVRPVPVLDNDSDETLNSGSDTRGGSSGALESDGAPLIQKPEPAASGRSFAPMAFLRKSKSLFRLPASPTISSATEAKEENNLGESPTIPSPIPPERTTSNERTITIDFTSPPTLQRPEKIDIATPQTVILLEPEMAQRGSGFSAFGEIPSISNDQRETASRNSVHSVTSDDDTIKDFPAAENPI</sequence>
<feature type="signal peptide" evidence="3">
    <location>
        <begin position="1"/>
        <end position="20"/>
    </location>
</feature>
<evidence type="ECO:0000313" key="5">
    <source>
        <dbReference type="Proteomes" id="UP000053201"/>
    </source>
</evidence>
<keyword evidence="5" id="KW-1185">Reference proteome</keyword>
<evidence type="ECO:0000256" key="2">
    <source>
        <dbReference type="SAM" id="Phobius"/>
    </source>
</evidence>
<feature type="compositionally biased region" description="Polar residues" evidence="1">
    <location>
        <begin position="255"/>
        <end position="264"/>
    </location>
</feature>
<dbReference type="VEuPathDB" id="FungiDB:SPPG_05285"/>
<accession>A0A0L0HGF4</accession>
<feature type="region of interest" description="Disordered" evidence="1">
    <location>
        <begin position="242"/>
        <end position="285"/>
    </location>
</feature>
<dbReference type="EMBL" id="KQ257457">
    <property type="protein sequence ID" value="KNC99913.1"/>
    <property type="molecule type" value="Genomic_DNA"/>
</dbReference>
<dbReference type="RefSeq" id="XP_016607953.1">
    <property type="nucleotide sequence ID" value="XM_016753508.1"/>
</dbReference>
<dbReference type="GeneID" id="27688673"/>
<feature type="region of interest" description="Disordered" evidence="1">
    <location>
        <begin position="310"/>
        <end position="343"/>
    </location>
</feature>
<evidence type="ECO:0000313" key="4">
    <source>
        <dbReference type="EMBL" id="KNC99913.1"/>
    </source>
</evidence>
<keyword evidence="3" id="KW-0732">Signal</keyword>
<protein>
    <submittedName>
        <fullName evidence="4">Uncharacterized protein</fullName>
    </submittedName>
</protein>
<dbReference type="Proteomes" id="UP000053201">
    <property type="component" value="Unassembled WGS sequence"/>
</dbReference>
<feature type="region of interest" description="Disordered" evidence="1">
    <location>
        <begin position="21"/>
        <end position="91"/>
    </location>
</feature>
<gene>
    <name evidence="4" type="ORF">SPPG_05285</name>
</gene>
<feature type="compositionally biased region" description="Basic and acidic residues" evidence="1">
    <location>
        <begin position="45"/>
        <end position="68"/>
    </location>
</feature>
<evidence type="ECO:0000256" key="3">
    <source>
        <dbReference type="SAM" id="SignalP"/>
    </source>
</evidence>